<gene>
    <name evidence="4" type="ORF">EHYA_06020</name>
</gene>
<dbReference type="SUPFAM" id="SSF56601">
    <property type="entry name" value="beta-lactamase/transpeptidase-like"/>
    <property type="match status" value="1"/>
</dbReference>
<dbReference type="GO" id="GO:0071972">
    <property type="term" value="F:peptidoglycan L,D-transpeptidase activity"/>
    <property type="evidence" value="ECO:0007669"/>
    <property type="project" value="TreeGrafter"/>
</dbReference>
<dbReference type="Gene3D" id="3.90.1310.10">
    <property type="entry name" value="Penicillin-binding protein 2a (Domain 2)"/>
    <property type="match status" value="1"/>
</dbReference>
<evidence type="ECO:0000313" key="5">
    <source>
        <dbReference type="Proteomes" id="UP000286931"/>
    </source>
</evidence>
<evidence type="ECO:0000259" key="2">
    <source>
        <dbReference type="Pfam" id="PF00905"/>
    </source>
</evidence>
<dbReference type="PANTHER" id="PTHR30627:SF24">
    <property type="entry name" value="PENICILLIN-BINDING PROTEIN 4B"/>
    <property type="match status" value="1"/>
</dbReference>
<dbReference type="EMBL" id="BIFH01000027">
    <property type="protein sequence ID" value="GCD98315.1"/>
    <property type="molecule type" value="Genomic_DNA"/>
</dbReference>
<dbReference type="RefSeq" id="WP_126640230.1">
    <property type="nucleotide sequence ID" value="NZ_BIFH01000027.1"/>
</dbReference>
<dbReference type="GO" id="GO:0005886">
    <property type="term" value="C:plasma membrane"/>
    <property type="evidence" value="ECO:0007669"/>
    <property type="project" value="TreeGrafter"/>
</dbReference>
<dbReference type="Proteomes" id="UP000286931">
    <property type="component" value="Unassembled WGS sequence"/>
</dbReference>
<accession>A0A401YUT5</accession>
<dbReference type="Gene3D" id="3.40.710.10">
    <property type="entry name" value="DD-peptidase/beta-lactamase superfamily"/>
    <property type="match status" value="1"/>
</dbReference>
<reference evidence="4 5" key="1">
    <citation type="submission" date="2018-12" db="EMBL/GenBank/DDBJ databases">
        <title>Draft genome sequence of Embleya hyalina NBRC 13850T.</title>
        <authorList>
            <person name="Komaki H."/>
            <person name="Hosoyama A."/>
            <person name="Kimura A."/>
            <person name="Ichikawa N."/>
            <person name="Tamura T."/>
        </authorList>
    </citation>
    <scope>NUCLEOTIDE SEQUENCE [LARGE SCALE GENOMIC DNA]</scope>
    <source>
        <strain evidence="4 5">NBRC 13850</strain>
    </source>
</reference>
<evidence type="ECO:0000256" key="1">
    <source>
        <dbReference type="SAM" id="SignalP"/>
    </source>
</evidence>
<evidence type="ECO:0000259" key="3">
    <source>
        <dbReference type="Pfam" id="PF21922"/>
    </source>
</evidence>
<feature type="domain" description="Penicillin-binding protein transpeptidase" evidence="2">
    <location>
        <begin position="156"/>
        <end position="502"/>
    </location>
</feature>
<proteinExistence type="predicted"/>
<organism evidence="4 5">
    <name type="scientific">Embleya hyalina</name>
    <dbReference type="NCBI Taxonomy" id="516124"/>
    <lineage>
        <taxon>Bacteria</taxon>
        <taxon>Bacillati</taxon>
        <taxon>Actinomycetota</taxon>
        <taxon>Actinomycetes</taxon>
        <taxon>Kitasatosporales</taxon>
        <taxon>Streptomycetaceae</taxon>
        <taxon>Embleya</taxon>
    </lineage>
</organism>
<sequence>MNKPLRRVSVFCLILVAALMLRANWVQVVKADDYANNSHNKRAIYEKYSHPRGDFLVEGKPITSSVKTDDKQYEFLRKYEFGPMYAPVTGFISPFVGKNLLESIDDDILSGKDSRLFVRKVLDTVTNKGTRGGNVALTINAKAQEAAYNGLKDKTGAAVAIDPDTGKVLAMVSTPSYDPNVLAQNDRNAVAKAYDGLTLDTNKKRKTPDTNFDPKMPMDNRALRYTYAPGSTFKLITAAAALSTGQFKPDTVPTVPLSGGKLFYPNSNQFLPDSHPAECAGASLQKALELSCNTVFASVGQQVTQEKVKAQADAFGFNNFGKGSQNPLDIPSRAAMSVFPTGLDQGQLMRSSIGQDSVAATPLQMAMVVAGIANNGKVMKPYVVDELRAQNLSVLEKTQPQVAGEAITPEVAQMLQDMMKGVVDNGTGKSAQIPGVTVGGKTGTAQHGENNNKNPYAWFVSYAKGADGKKVAVAVVVEDSDAERNEISGSGLAGPIAKAIMEAVVKK</sequence>
<keyword evidence="1" id="KW-0732">Signal</keyword>
<dbReference type="OrthoDB" id="9766847at2"/>
<dbReference type="GO" id="GO:0071555">
    <property type="term" value="P:cell wall organization"/>
    <property type="evidence" value="ECO:0007669"/>
    <property type="project" value="TreeGrafter"/>
</dbReference>
<dbReference type="InterPro" id="IPR001460">
    <property type="entry name" value="PCN-bd_Tpept"/>
</dbReference>
<dbReference type="AlphaFoldDB" id="A0A401YUT5"/>
<dbReference type="Pfam" id="PF00905">
    <property type="entry name" value="Transpeptidase"/>
    <property type="match status" value="1"/>
</dbReference>
<dbReference type="InterPro" id="IPR012338">
    <property type="entry name" value="Beta-lactam/transpept-like"/>
</dbReference>
<dbReference type="InterPro" id="IPR050515">
    <property type="entry name" value="Beta-lactam/transpept"/>
</dbReference>
<dbReference type="InterPro" id="IPR054120">
    <property type="entry name" value="PBPA_dimer"/>
</dbReference>
<comment type="caution">
    <text evidence="4">The sequence shown here is derived from an EMBL/GenBank/DDBJ whole genome shotgun (WGS) entry which is preliminary data.</text>
</comment>
<dbReference type="GO" id="GO:0008658">
    <property type="term" value="F:penicillin binding"/>
    <property type="evidence" value="ECO:0007669"/>
    <property type="project" value="InterPro"/>
</dbReference>
<feature type="signal peptide" evidence="1">
    <location>
        <begin position="1"/>
        <end position="23"/>
    </location>
</feature>
<feature type="chain" id="PRO_5038787117" evidence="1">
    <location>
        <begin position="24"/>
        <end position="507"/>
    </location>
</feature>
<protein>
    <submittedName>
        <fullName evidence="4">Penicillin-binding protein</fullName>
    </submittedName>
</protein>
<keyword evidence="5" id="KW-1185">Reference proteome</keyword>
<feature type="domain" description="Penicillin binding protein A dimerisation" evidence="3">
    <location>
        <begin position="52"/>
        <end position="135"/>
    </location>
</feature>
<name>A0A401YUT5_9ACTN</name>
<evidence type="ECO:0000313" key="4">
    <source>
        <dbReference type="EMBL" id="GCD98315.1"/>
    </source>
</evidence>
<dbReference type="Pfam" id="PF21922">
    <property type="entry name" value="PBP_dimer_2"/>
    <property type="match status" value="1"/>
</dbReference>
<dbReference type="PANTHER" id="PTHR30627">
    <property type="entry name" value="PEPTIDOGLYCAN D,D-TRANSPEPTIDASE"/>
    <property type="match status" value="1"/>
</dbReference>